<name>F5IXM4_9BACT</name>
<gene>
    <name evidence="3" type="ORF">HMPREF9455_01841</name>
</gene>
<dbReference type="AlphaFoldDB" id="F5IXM4"/>
<keyword evidence="1" id="KW-0378">Hydrolase</keyword>
<dbReference type="SUPFAM" id="SSF52266">
    <property type="entry name" value="SGNH hydrolase"/>
    <property type="match status" value="1"/>
</dbReference>
<evidence type="ECO:0000313" key="4">
    <source>
        <dbReference type="Proteomes" id="UP000004913"/>
    </source>
</evidence>
<dbReference type="Pfam" id="PF03629">
    <property type="entry name" value="SASA"/>
    <property type="match status" value="1"/>
</dbReference>
<evidence type="ECO:0000313" key="3">
    <source>
        <dbReference type="EMBL" id="EGK01693.1"/>
    </source>
</evidence>
<dbReference type="InterPro" id="IPR036514">
    <property type="entry name" value="SGNH_hydro_sf"/>
</dbReference>
<dbReference type="GO" id="GO:0016788">
    <property type="term" value="F:hydrolase activity, acting on ester bonds"/>
    <property type="evidence" value="ECO:0007669"/>
    <property type="project" value="UniProtKB-ARBA"/>
</dbReference>
<sequence>MFIKSSELNENDNKYILSSCCARGATTVNELSKGTTWYSNIIADVTNGKRIAEAQGKTYRLIAVTWTQGEYDYGNGIAYYKGKLKQLRSDLINDVHNITGDDYSDLPFITYQVSSSYTAGKSYPDIGLALLQLAQEENSGFYMATPIYQLQYADSWHLKNFSSKLMGDYYGLALFNVLYGNGWKPLYPVSHIISGNSIYLKFNKKGLTFSKPPYITATITNRGLSLLNASSAEIIQSVTIIESDTIEIKCSQSPAGLTLTYGFANSNNRNAGEIRDNSDMTYTIADVTYPLYNWCSIFEYKL</sequence>
<evidence type="ECO:0000256" key="1">
    <source>
        <dbReference type="ARBA" id="ARBA00022801"/>
    </source>
</evidence>
<dbReference type="EMBL" id="ADLV01000020">
    <property type="protein sequence ID" value="EGK01693.1"/>
    <property type="molecule type" value="Genomic_DNA"/>
</dbReference>
<evidence type="ECO:0000259" key="2">
    <source>
        <dbReference type="Pfam" id="PF03629"/>
    </source>
</evidence>
<protein>
    <recommendedName>
        <fullName evidence="2">Sialate O-acetylesterase domain-containing protein</fullName>
    </recommendedName>
</protein>
<organism evidence="3 4">
    <name type="scientific">Dysgonomonas gadei ATCC BAA-286</name>
    <dbReference type="NCBI Taxonomy" id="742766"/>
    <lineage>
        <taxon>Bacteria</taxon>
        <taxon>Pseudomonadati</taxon>
        <taxon>Bacteroidota</taxon>
        <taxon>Bacteroidia</taxon>
        <taxon>Bacteroidales</taxon>
        <taxon>Dysgonomonadaceae</taxon>
        <taxon>Dysgonomonas</taxon>
    </lineage>
</organism>
<proteinExistence type="predicted"/>
<dbReference type="Proteomes" id="UP000004913">
    <property type="component" value="Unassembled WGS sequence"/>
</dbReference>
<dbReference type="InterPro" id="IPR005181">
    <property type="entry name" value="SASA"/>
</dbReference>
<feature type="domain" description="Sialate O-acetylesterase" evidence="2">
    <location>
        <begin position="11"/>
        <end position="171"/>
    </location>
</feature>
<accession>F5IXM4</accession>
<comment type="caution">
    <text evidence="3">The sequence shown here is derived from an EMBL/GenBank/DDBJ whole genome shotgun (WGS) entry which is preliminary data.</text>
</comment>
<reference evidence="3 4" key="1">
    <citation type="submission" date="2011-04" db="EMBL/GenBank/DDBJ databases">
        <title>The Genome Sequence of Dysgonomonas gadei ATCC BAA-286.</title>
        <authorList>
            <consortium name="The Broad Institute Genome Sequencing Platform"/>
            <person name="Earl A."/>
            <person name="Ward D."/>
            <person name="Feldgarden M."/>
            <person name="Gevers D."/>
            <person name="Pudlo N."/>
            <person name="Martens E."/>
            <person name="Allen-Vercoe E."/>
            <person name="Young S.K."/>
            <person name="Zeng Q."/>
            <person name="Gargeya S."/>
            <person name="Fitzgerald M."/>
            <person name="Haas B."/>
            <person name="Abouelleil A."/>
            <person name="Alvarado L."/>
            <person name="Arachchi H.M."/>
            <person name="Berlin A."/>
            <person name="Brown A."/>
            <person name="Chapman S.B."/>
            <person name="Chen Z."/>
            <person name="Dunbar C."/>
            <person name="Freedman E."/>
            <person name="Gearin G."/>
            <person name="Gellesch M."/>
            <person name="Goldberg J."/>
            <person name="Griggs A."/>
            <person name="Gujja S."/>
            <person name="Heiman D."/>
            <person name="Howarth C."/>
            <person name="Larson L."/>
            <person name="Lui A."/>
            <person name="MacDonald P.J.P."/>
            <person name="Mehta T."/>
            <person name="Montmayeur A."/>
            <person name="Murphy C."/>
            <person name="Neiman D."/>
            <person name="Pearson M."/>
            <person name="Priest M."/>
            <person name="Roberts A."/>
            <person name="Saif S."/>
            <person name="Shea T."/>
            <person name="Shenoy N."/>
            <person name="Sisk P."/>
            <person name="Stolte C."/>
            <person name="Sykes S."/>
            <person name="Yandava C."/>
            <person name="Wortman J."/>
            <person name="Nusbaum C."/>
            <person name="Birren B."/>
        </authorList>
    </citation>
    <scope>NUCLEOTIDE SEQUENCE [LARGE SCALE GENOMIC DNA]</scope>
    <source>
        <strain evidence="3 4">ATCC BAA-286</strain>
    </source>
</reference>
<dbReference type="STRING" id="742766.HMPREF9455_01841"/>
<dbReference type="eggNOG" id="COG5301">
    <property type="taxonomic scope" value="Bacteria"/>
</dbReference>
<dbReference type="HOGENOM" id="CLU_920501_0_0_10"/>
<dbReference type="Gene3D" id="3.40.50.1110">
    <property type="entry name" value="SGNH hydrolase"/>
    <property type="match status" value="1"/>
</dbReference>
<keyword evidence="4" id="KW-1185">Reference proteome</keyword>
<dbReference type="OrthoDB" id="184803at2"/>
<dbReference type="RefSeq" id="WP_006799358.1">
    <property type="nucleotide sequence ID" value="NZ_GL891982.1"/>
</dbReference>